<accession>A0A182Y6J1</accession>
<proteinExistence type="inferred from homology"/>
<dbReference type="CDD" id="cd04093">
    <property type="entry name" value="HBS1_C_III"/>
    <property type="match status" value="1"/>
</dbReference>
<evidence type="ECO:0000256" key="4">
    <source>
        <dbReference type="ARBA" id="ARBA00022553"/>
    </source>
</evidence>
<keyword evidence="7" id="KW-0810">Translation regulation</keyword>
<organism evidence="12 13">
    <name type="scientific">Anopheles stephensi</name>
    <name type="common">Indo-Pakistan malaria mosquito</name>
    <dbReference type="NCBI Taxonomy" id="30069"/>
    <lineage>
        <taxon>Eukaryota</taxon>
        <taxon>Metazoa</taxon>
        <taxon>Ecdysozoa</taxon>
        <taxon>Arthropoda</taxon>
        <taxon>Hexapoda</taxon>
        <taxon>Insecta</taxon>
        <taxon>Pterygota</taxon>
        <taxon>Neoptera</taxon>
        <taxon>Endopterygota</taxon>
        <taxon>Diptera</taxon>
        <taxon>Nematocera</taxon>
        <taxon>Culicoidea</taxon>
        <taxon>Culicidae</taxon>
        <taxon>Anophelinae</taxon>
        <taxon>Anopheles</taxon>
    </lineage>
</organism>
<dbReference type="Proteomes" id="UP000076408">
    <property type="component" value="Unassembled WGS sequence"/>
</dbReference>
<dbReference type="GO" id="GO:0005737">
    <property type="term" value="C:cytoplasm"/>
    <property type="evidence" value="ECO:0007669"/>
    <property type="project" value="UniProtKB-SubCell"/>
</dbReference>
<feature type="region of interest" description="Disordered" evidence="11">
    <location>
        <begin position="267"/>
        <end position="286"/>
    </location>
</feature>
<dbReference type="CDD" id="cd16267">
    <property type="entry name" value="HBS1-like_II"/>
    <property type="match status" value="1"/>
</dbReference>
<dbReference type="Pfam" id="PF08938">
    <property type="entry name" value="HBS1_N"/>
    <property type="match status" value="1"/>
</dbReference>
<dbReference type="GO" id="GO:0006412">
    <property type="term" value="P:translation"/>
    <property type="evidence" value="ECO:0007669"/>
    <property type="project" value="UniProtKB-KW"/>
</dbReference>
<dbReference type="FunFam" id="2.40.30.10:FF:000020">
    <property type="entry name" value="Translation elongation factor EF-1"/>
    <property type="match status" value="1"/>
</dbReference>
<dbReference type="InterPro" id="IPR009001">
    <property type="entry name" value="Transl_elong_EF1A/Init_IF2_C"/>
</dbReference>
<dbReference type="SUPFAM" id="SSF50447">
    <property type="entry name" value="Translation proteins"/>
    <property type="match status" value="1"/>
</dbReference>
<dbReference type="Pfam" id="PF00009">
    <property type="entry name" value="GTP_EFTU"/>
    <property type="match status" value="1"/>
</dbReference>
<dbReference type="PRINTS" id="PR00315">
    <property type="entry name" value="ELONGATNFCT"/>
</dbReference>
<dbReference type="Pfam" id="PF22594">
    <property type="entry name" value="GTP-eEF1A_C"/>
    <property type="match status" value="1"/>
</dbReference>
<dbReference type="SUPFAM" id="SSF52540">
    <property type="entry name" value="P-loop containing nucleoside triphosphate hydrolases"/>
    <property type="match status" value="1"/>
</dbReference>
<dbReference type="InterPro" id="IPR009000">
    <property type="entry name" value="Transl_B-barrel_sf"/>
</dbReference>
<dbReference type="GO" id="GO:0003924">
    <property type="term" value="F:GTPase activity"/>
    <property type="evidence" value="ECO:0007669"/>
    <property type="project" value="InterPro"/>
</dbReference>
<dbReference type="PROSITE" id="PS51722">
    <property type="entry name" value="G_TR_2"/>
    <property type="match status" value="1"/>
</dbReference>
<evidence type="ECO:0000256" key="10">
    <source>
        <dbReference type="ARBA" id="ARBA00049117"/>
    </source>
</evidence>
<keyword evidence="13" id="KW-1185">Reference proteome</keyword>
<sequence length="877" mass="96326">MSRHRNVRNAVYDDYDDDDYQYGHSVEDECISPTDAQQWIYDRAKGQQSMSEFLANNRDIEEEDDDELAAENVRDGAAHKRRDSECFQMPDLNDEDRARLLSCMDEIRDIVGETCSDRQMVEAIMKHDYDCSKALDEILNSNKTPPALVAKSGSKLTADTMEKGKIGVAPTSMAASPAVPIKSFTNLSDLAKHHLEVQGTPPAFPANASPKFAVPQLFKKPFACASPPSALSGSSNTPIQTLSMQQPLGEGGWILDLKSALIKKKPDAKEASRVDKGSQKPGPNQADTIEYGFIDCDITETVKPTIDEFCTIDISSVLERDLSSHRTMASSPLGVVLGIGERLLERSGKKLQSTLHNVPIIVATPTPIEARPAGGDVASTVVITPNPSVAKKTLAFEVNSPRVQSPCVSGRNTPEITDEARQLQQQSLKATPKEPVRNAKELFSKERGTRKDHIHMVVIGHVDAGKSTLMGHLLYDTGNVSQRVMHKHEQESKKLGKLSFMYAWVLDETGEERERGITMDVGSTRFETTTKEITLLDAPGHKDFIPNMISGANQADVALLVVDATRGEFETGFEQGGQTREHALLVRSLGVSQLGVVVNKLDTVGWSKERFDEIVNKLKMFLKQAGFRDADVTYVPCSGLTGENLVKDPTDLGLIQWYDGPTLLKVIDSFKTPERAIDKPFRLSVADIFKGTGSGFCLCGRIESGMVCVNDKVLVCPSKEQAVVKNITIDELPQQTAFAGDQVSLTLANVDINTISVGYILSDLYHPVPLATRILARIVVFNIKVPITRGYPVLLHHQSLIEPATIRKLKAQLHKGTGEVLKKNPRCLGNNSCALVEIEFQRPIGMERYADFKDLGRIMLRVEGVTIAAGLVTEIVK</sequence>
<dbReference type="SUPFAM" id="SSF50465">
    <property type="entry name" value="EF-Tu/eEF-1alpha/eIF2-gamma C-terminal domain"/>
    <property type="match status" value="1"/>
</dbReference>
<dbReference type="VEuPathDB" id="VectorBase:ASTEI04077"/>
<dbReference type="OMA" id="TSFLANH"/>
<feature type="compositionally biased region" description="Basic and acidic residues" evidence="11">
    <location>
        <begin position="267"/>
        <end position="278"/>
    </location>
</feature>
<evidence type="ECO:0000313" key="13">
    <source>
        <dbReference type="Proteomes" id="UP000076408"/>
    </source>
</evidence>
<dbReference type="FunFam" id="3.40.50.300:FF:000204">
    <property type="entry name" value="Translation elongation factor Tu"/>
    <property type="match status" value="1"/>
</dbReference>
<protein>
    <submittedName>
        <fullName evidence="12">Uncharacterized protein</fullName>
    </submittedName>
</protein>
<dbReference type="VEuPathDB" id="VectorBase:ASTEI20_037427"/>
<dbReference type="PANTHER" id="PTHR23115">
    <property type="entry name" value="TRANSLATION FACTOR"/>
    <property type="match status" value="1"/>
</dbReference>
<dbReference type="InterPro" id="IPR027417">
    <property type="entry name" value="P-loop_NTPase"/>
</dbReference>
<evidence type="ECO:0000256" key="7">
    <source>
        <dbReference type="ARBA" id="ARBA00022845"/>
    </source>
</evidence>
<keyword evidence="5" id="KW-0547">Nucleotide-binding</keyword>
<evidence type="ECO:0000256" key="1">
    <source>
        <dbReference type="ARBA" id="ARBA00004496"/>
    </source>
</evidence>
<dbReference type="STRING" id="30069.A0A182Y6J1"/>
<dbReference type="Gene3D" id="2.40.30.10">
    <property type="entry name" value="Translation factors"/>
    <property type="match status" value="2"/>
</dbReference>
<evidence type="ECO:0000256" key="6">
    <source>
        <dbReference type="ARBA" id="ARBA00022801"/>
    </source>
</evidence>
<comment type="catalytic activity">
    <reaction evidence="10">
        <text>GTP + H2O = GDP + phosphate + H(+)</text>
        <dbReference type="Rhea" id="RHEA:19669"/>
        <dbReference type="ChEBI" id="CHEBI:15377"/>
        <dbReference type="ChEBI" id="CHEBI:15378"/>
        <dbReference type="ChEBI" id="CHEBI:37565"/>
        <dbReference type="ChEBI" id="CHEBI:43474"/>
        <dbReference type="ChEBI" id="CHEBI:58189"/>
    </reaction>
    <physiologicalReaction direction="left-to-right" evidence="10">
        <dbReference type="Rhea" id="RHEA:19670"/>
    </physiologicalReaction>
</comment>
<evidence type="ECO:0000256" key="9">
    <source>
        <dbReference type="ARBA" id="ARBA00023134"/>
    </source>
</evidence>
<name>A0A182Y6J1_ANOST</name>
<dbReference type="Gene3D" id="1.10.8.10">
    <property type="entry name" value="DNA helicase RuvA subunit, C-terminal domain"/>
    <property type="match status" value="1"/>
</dbReference>
<evidence type="ECO:0000256" key="3">
    <source>
        <dbReference type="ARBA" id="ARBA00022490"/>
    </source>
</evidence>
<evidence type="ECO:0000256" key="5">
    <source>
        <dbReference type="ARBA" id="ARBA00022741"/>
    </source>
</evidence>
<evidence type="ECO:0000313" key="12">
    <source>
        <dbReference type="EnsemblMetazoa" id="ASTEI04077-PA"/>
    </source>
</evidence>
<dbReference type="Gene3D" id="3.40.50.300">
    <property type="entry name" value="P-loop containing nucleotide triphosphate hydrolases"/>
    <property type="match status" value="1"/>
</dbReference>
<dbReference type="InterPro" id="IPR054696">
    <property type="entry name" value="GTP-eEF1A_C"/>
</dbReference>
<keyword evidence="3" id="KW-0963">Cytoplasm</keyword>
<dbReference type="InterPro" id="IPR037189">
    <property type="entry name" value="HBS1-like_N_sf"/>
</dbReference>
<reference evidence="13" key="1">
    <citation type="journal article" date="2014" name="Genome Biol.">
        <title>Genome analysis of a major urban malaria vector mosquito, Anopheles stephensi.</title>
        <authorList>
            <person name="Jiang X."/>
            <person name="Peery A."/>
            <person name="Hall A.B."/>
            <person name="Sharma A."/>
            <person name="Chen X.G."/>
            <person name="Waterhouse R.M."/>
            <person name="Komissarov A."/>
            <person name="Riehle M.M."/>
            <person name="Shouche Y."/>
            <person name="Sharakhova M.V."/>
            <person name="Lawson D."/>
            <person name="Pakpour N."/>
            <person name="Arensburger P."/>
            <person name="Davidson V.L."/>
            <person name="Eiglmeier K."/>
            <person name="Emrich S."/>
            <person name="George P."/>
            <person name="Kennedy R.C."/>
            <person name="Mane S.P."/>
            <person name="Maslen G."/>
            <person name="Oringanje C."/>
            <person name="Qi Y."/>
            <person name="Settlage R."/>
            <person name="Tojo M."/>
            <person name="Tubio J.M."/>
            <person name="Unger M.F."/>
            <person name="Wang B."/>
            <person name="Vernick K.D."/>
            <person name="Ribeiro J.M."/>
            <person name="James A.A."/>
            <person name="Michel K."/>
            <person name="Riehle M.A."/>
            <person name="Luckhart S."/>
            <person name="Sharakhov I.V."/>
            <person name="Tu Z."/>
        </authorList>
    </citation>
    <scope>NUCLEOTIDE SEQUENCE [LARGE SCALE GENOMIC DNA]</scope>
    <source>
        <strain evidence="13">Indian</strain>
    </source>
</reference>
<dbReference type="GO" id="GO:0006417">
    <property type="term" value="P:regulation of translation"/>
    <property type="evidence" value="ECO:0007669"/>
    <property type="project" value="UniProtKB-KW"/>
</dbReference>
<dbReference type="CDD" id="cd01883">
    <property type="entry name" value="EF1_alpha"/>
    <property type="match status" value="1"/>
</dbReference>
<dbReference type="InterPro" id="IPR004161">
    <property type="entry name" value="EFTu-like_2"/>
</dbReference>
<reference evidence="12" key="2">
    <citation type="submission" date="2020-05" db="UniProtKB">
        <authorList>
            <consortium name="EnsemblMetazoa"/>
        </authorList>
    </citation>
    <scope>IDENTIFICATION</scope>
    <source>
        <strain evidence="12">Indian</strain>
    </source>
</reference>
<evidence type="ECO:0000256" key="2">
    <source>
        <dbReference type="ARBA" id="ARBA00007249"/>
    </source>
</evidence>
<dbReference type="InterPro" id="IPR050100">
    <property type="entry name" value="TRAFAC_GTPase_members"/>
</dbReference>
<dbReference type="FunFam" id="2.40.30.10:FF:000035">
    <property type="entry name" value="HBS1-like translational GTPase"/>
    <property type="match status" value="1"/>
</dbReference>
<evidence type="ECO:0000256" key="8">
    <source>
        <dbReference type="ARBA" id="ARBA00022917"/>
    </source>
</evidence>
<dbReference type="VEuPathDB" id="VectorBase:ASTE005273"/>
<dbReference type="InterPro" id="IPR000795">
    <property type="entry name" value="T_Tr_GTP-bd_dom"/>
</dbReference>
<dbReference type="SUPFAM" id="SSF109732">
    <property type="entry name" value="HBS1-like domain"/>
    <property type="match status" value="1"/>
</dbReference>
<dbReference type="GO" id="GO:0005525">
    <property type="term" value="F:GTP binding"/>
    <property type="evidence" value="ECO:0007669"/>
    <property type="project" value="UniProtKB-KW"/>
</dbReference>
<keyword evidence="4" id="KW-0597">Phosphoprotein</keyword>
<comment type="similarity">
    <text evidence="2">Belongs to the TRAFAC class translation factor GTPase superfamily. Classic translation factor GTPase family. EF-Tu/EF-1A subfamily.</text>
</comment>
<evidence type="ECO:0000256" key="11">
    <source>
        <dbReference type="SAM" id="MobiDB-lite"/>
    </source>
</evidence>
<dbReference type="InterPro" id="IPR015033">
    <property type="entry name" value="HBS1-like_N"/>
</dbReference>
<dbReference type="Pfam" id="PF03144">
    <property type="entry name" value="GTP_EFTU_D2"/>
    <property type="match status" value="1"/>
</dbReference>
<dbReference type="AlphaFoldDB" id="A0A182Y6J1"/>
<dbReference type="EnsemblMetazoa" id="ASTEI04077-RA">
    <property type="protein sequence ID" value="ASTEI04077-PA"/>
    <property type="gene ID" value="ASTEI04077"/>
</dbReference>
<keyword evidence="8" id="KW-0648">Protein biosynthesis</keyword>
<comment type="subcellular location">
    <subcellularLocation>
        <location evidence="1">Cytoplasm</location>
    </subcellularLocation>
</comment>
<keyword evidence="6" id="KW-0378">Hydrolase</keyword>
<keyword evidence="9" id="KW-0342">GTP-binding</keyword>